<dbReference type="Proteomes" id="UP000198816">
    <property type="component" value="Unassembled WGS sequence"/>
</dbReference>
<dbReference type="Gene3D" id="3.10.450.710">
    <property type="entry name" value="Tgt2/MlaC"/>
    <property type="match status" value="1"/>
</dbReference>
<dbReference type="Pfam" id="PF05494">
    <property type="entry name" value="MlaC"/>
    <property type="match status" value="1"/>
</dbReference>
<dbReference type="STRING" id="1058.SAMN05421783_106148"/>
<dbReference type="PANTHER" id="PTHR36573:SF1">
    <property type="entry name" value="INTERMEMBRANE PHOSPHOLIPID TRANSPORT SYSTEM BINDING PROTEIN MLAC"/>
    <property type="match status" value="1"/>
</dbReference>
<dbReference type="RefSeq" id="WP_093030194.1">
    <property type="nucleotide sequence ID" value="NZ_FNNZ01000006.1"/>
</dbReference>
<protein>
    <submittedName>
        <fullName evidence="1">Phospholipid transport system substrate-binding protein</fullName>
    </submittedName>
</protein>
<dbReference type="AlphaFoldDB" id="A0A1H2V5X7"/>
<name>A0A1H2V5X7_THIRO</name>
<evidence type="ECO:0000313" key="1">
    <source>
        <dbReference type="EMBL" id="SDW63670.1"/>
    </source>
</evidence>
<keyword evidence="2" id="KW-1185">Reference proteome</keyword>
<reference evidence="2" key="1">
    <citation type="submission" date="2016-10" db="EMBL/GenBank/DDBJ databases">
        <authorList>
            <person name="Varghese N."/>
            <person name="Submissions S."/>
        </authorList>
    </citation>
    <scope>NUCLEOTIDE SEQUENCE [LARGE SCALE GENOMIC DNA]</scope>
    <source>
        <strain evidence="2">DSM 217</strain>
    </source>
</reference>
<dbReference type="PIRSF" id="PIRSF004649">
    <property type="entry name" value="MlaC"/>
    <property type="match status" value="1"/>
</dbReference>
<dbReference type="InterPro" id="IPR008869">
    <property type="entry name" value="MlaC/ttg2D"/>
</dbReference>
<sequence>MIPVNYRAPWATLLLLQCAVLVPATAYGGLNEPQRIIQQVSDGLMRVLREDRNLLKTDPGYVHRLVDELFLPHVDVPRVSALALGPYWRDATPEQRRVFQAEFQRLLIQTYSSALDALSSWDIRFLPMQLEPGATRTLVRTEIQQPGGQPVRVDYRMAYSDGRWRAYDVAVQEISLLASYRNQFTSVAQRRGIDGLLEELTTRNNTRR</sequence>
<dbReference type="EMBL" id="FNNZ01000006">
    <property type="protein sequence ID" value="SDW63670.1"/>
    <property type="molecule type" value="Genomic_DNA"/>
</dbReference>
<gene>
    <name evidence="1" type="ORF">SAMN05421783_106148</name>
</gene>
<organism evidence="1 2">
    <name type="scientific">Thiocapsa roseopersicina</name>
    <dbReference type="NCBI Taxonomy" id="1058"/>
    <lineage>
        <taxon>Bacteria</taxon>
        <taxon>Pseudomonadati</taxon>
        <taxon>Pseudomonadota</taxon>
        <taxon>Gammaproteobacteria</taxon>
        <taxon>Chromatiales</taxon>
        <taxon>Chromatiaceae</taxon>
        <taxon>Thiocapsa</taxon>
    </lineage>
</organism>
<proteinExistence type="predicted"/>
<dbReference type="PANTHER" id="PTHR36573">
    <property type="entry name" value="INTERMEMBRANE PHOSPHOLIPID TRANSPORT SYSTEM BINDING PROTEIN MLAC"/>
    <property type="match status" value="1"/>
</dbReference>
<dbReference type="InterPro" id="IPR042245">
    <property type="entry name" value="Tgt2/MlaC_sf"/>
</dbReference>
<dbReference type="OrthoDB" id="9787053at2"/>
<evidence type="ECO:0000313" key="2">
    <source>
        <dbReference type="Proteomes" id="UP000198816"/>
    </source>
</evidence>
<accession>A0A1H2V5X7</accession>